<proteinExistence type="inferred from homology"/>
<sequence>MKLIKFVAASTSFSRRDAERLIKNSNIKVNGEVADSFIRQIDPDIDRVEINGEIITKNTKKYFKFYKPEGYVCSKDDKHSKTIYNFIGSEYLKYTYVGRLDKDSSGLLLLTNDGDMIYKLTHPSNEVSREYIIHTEVELSSSEIQKMKNGIKDKKDLLKCDSVETKNHKKYRLKLHTGRKREIKRMIRYFNNDVTKLKRISYGPITLEGLNEGMIKELSESEFRKLKEI</sequence>
<dbReference type="SUPFAM" id="SSF55174">
    <property type="entry name" value="Alpha-L RNA-binding motif"/>
    <property type="match status" value="1"/>
</dbReference>
<dbReference type="InterPro" id="IPR006145">
    <property type="entry name" value="PsdUridine_synth_RsuA/RluA"/>
</dbReference>
<comment type="caution">
    <text evidence="7">The sequence shown here is derived from an EMBL/GenBank/DDBJ whole genome shotgun (WGS) entry which is preliminary data.</text>
</comment>
<evidence type="ECO:0000313" key="8">
    <source>
        <dbReference type="Proteomes" id="UP000324143"/>
    </source>
</evidence>
<dbReference type="PROSITE" id="PS50889">
    <property type="entry name" value="S4"/>
    <property type="match status" value="1"/>
</dbReference>
<evidence type="ECO:0000256" key="3">
    <source>
        <dbReference type="ARBA" id="ARBA00023235"/>
    </source>
</evidence>
<keyword evidence="8" id="KW-1185">Reference proteome</keyword>
<dbReference type="PANTHER" id="PTHR47683">
    <property type="entry name" value="PSEUDOURIDINE SYNTHASE FAMILY PROTEIN-RELATED"/>
    <property type="match status" value="1"/>
</dbReference>
<organism evidence="7 8">
    <name type="scientific">Candidatus Mcinerneyibacterium aminivorans</name>
    <dbReference type="NCBI Taxonomy" id="2703815"/>
    <lineage>
        <taxon>Bacteria</taxon>
        <taxon>Candidatus Macinerneyibacteriota</taxon>
        <taxon>Candidatus Mcinerneyibacteria</taxon>
        <taxon>Candidatus Mcinerneyibacteriales</taxon>
        <taxon>Candidatus Mcinerneyibacteriaceae</taxon>
        <taxon>Candidatus Mcinerneyibacterium</taxon>
    </lineage>
</organism>
<evidence type="ECO:0000256" key="4">
    <source>
        <dbReference type="PROSITE-ProRule" id="PRU00182"/>
    </source>
</evidence>
<gene>
    <name evidence="7" type="ORF">FXF47_06075</name>
</gene>
<dbReference type="SMART" id="SM00363">
    <property type="entry name" value="S4"/>
    <property type="match status" value="1"/>
</dbReference>
<evidence type="ECO:0000256" key="2">
    <source>
        <dbReference type="ARBA" id="ARBA00022884"/>
    </source>
</evidence>
<dbReference type="InterPro" id="IPR050343">
    <property type="entry name" value="RsuA_PseudoU_synthase"/>
</dbReference>
<evidence type="ECO:0000313" key="7">
    <source>
        <dbReference type="EMBL" id="TYB30988.1"/>
    </source>
</evidence>
<dbReference type="Proteomes" id="UP000324143">
    <property type="component" value="Unassembled WGS sequence"/>
</dbReference>
<evidence type="ECO:0000259" key="6">
    <source>
        <dbReference type="SMART" id="SM00363"/>
    </source>
</evidence>
<dbReference type="Gene3D" id="3.10.290.10">
    <property type="entry name" value="RNA-binding S4 domain"/>
    <property type="match status" value="1"/>
</dbReference>
<evidence type="ECO:0000256" key="1">
    <source>
        <dbReference type="ARBA" id="ARBA00008348"/>
    </source>
</evidence>
<accession>A0A5D0MIA9</accession>
<dbReference type="InterPro" id="IPR036986">
    <property type="entry name" value="S4_RNA-bd_sf"/>
</dbReference>
<dbReference type="InterPro" id="IPR002942">
    <property type="entry name" value="S4_RNA-bd"/>
</dbReference>
<dbReference type="Gene3D" id="3.30.70.580">
    <property type="entry name" value="Pseudouridine synthase I, catalytic domain, N-terminal subdomain"/>
    <property type="match status" value="1"/>
</dbReference>
<dbReference type="PANTHER" id="PTHR47683:SF4">
    <property type="entry name" value="PSEUDOURIDINE SYNTHASE"/>
    <property type="match status" value="1"/>
</dbReference>
<evidence type="ECO:0000256" key="5">
    <source>
        <dbReference type="RuleBase" id="RU003887"/>
    </source>
</evidence>
<dbReference type="InterPro" id="IPR018496">
    <property type="entry name" value="PsdUridine_synth_RsuA/RluB_CS"/>
</dbReference>
<feature type="domain" description="RNA-binding S4" evidence="6">
    <location>
        <begin position="1"/>
        <end position="60"/>
    </location>
</feature>
<dbReference type="NCBIfam" id="TIGR00093">
    <property type="entry name" value="pseudouridine synthase"/>
    <property type="match status" value="1"/>
</dbReference>
<dbReference type="GO" id="GO:0000455">
    <property type="term" value="P:enzyme-directed rRNA pseudouridine synthesis"/>
    <property type="evidence" value="ECO:0007669"/>
    <property type="project" value="UniProtKB-ARBA"/>
</dbReference>
<dbReference type="InterPro" id="IPR020103">
    <property type="entry name" value="PsdUridine_synth_cat_dom_sf"/>
</dbReference>
<keyword evidence="2 4" id="KW-0694">RNA-binding</keyword>
<dbReference type="InterPro" id="IPR020094">
    <property type="entry name" value="TruA/RsuA/RluB/E/F_N"/>
</dbReference>
<dbReference type="AlphaFoldDB" id="A0A5D0MIA9"/>
<comment type="similarity">
    <text evidence="1 5">Belongs to the pseudouridine synthase RsuA family.</text>
</comment>
<dbReference type="EC" id="5.4.99.-" evidence="5"/>
<dbReference type="CDD" id="cd00165">
    <property type="entry name" value="S4"/>
    <property type="match status" value="1"/>
</dbReference>
<reference evidence="7" key="1">
    <citation type="submission" date="2019-08" db="EMBL/GenBank/DDBJ databases">
        <title>Genomic characterization of a novel candidate phylum (ARYD3) from a high temperature, high salinity tertiary oil reservoir in north central Oklahoma, USA.</title>
        <authorList>
            <person name="Youssef N.H."/>
            <person name="Yadav A."/>
            <person name="Elshahed M.S."/>
        </authorList>
    </citation>
    <scope>NUCLEOTIDE SEQUENCE [LARGE SCALE GENOMIC DNA]</scope>
    <source>
        <strain evidence="7">ARYD3</strain>
    </source>
</reference>
<dbReference type="Pfam" id="PF00849">
    <property type="entry name" value="PseudoU_synth_2"/>
    <property type="match status" value="1"/>
</dbReference>
<dbReference type="EMBL" id="VSIX01000058">
    <property type="protein sequence ID" value="TYB30988.1"/>
    <property type="molecule type" value="Genomic_DNA"/>
</dbReference>
<dbReference type="GO" id="GO:0003723">
    <property type="term" value="F:RNA binding"/>
    <property type="evidence" value="ECO:0007669"/>
    <property type="project" value="UniProtKB-KW"/>
</dbReference>
<dbReference type="SUPFAM" id="SSF55120">
    <property type="entry name" value="Pseudouridine synthase"/>
    <property type="match status" value="1"/>
</dbReference>
<dbReference type="PROSITE" id="PS01149">
    <property type="entry name" value="PSI_RSU"/>
    <property type="match status" value="1"/>
</dbReference>
<keyword evidence="3 5" id="KW-0413">Isomerase</keyword>
<dbReference type="InterPro" id="IPR000748">
    <property type="entry name" value="PsdUridine_synth_RsuA/RluB/E/F"/>
</dbReference>
<dbReference type="GO" id="GO:0120159">
    <property type="term" value="F:rRNA pseudouridine synthase activity"/>
    <property type="evidence" value="ECO:0007669"/>
    <property type="project" value="UniProtKB-ARBA"/>
</dbReference>
<protein>
    <recommendedName>
        <fullName evidence="5">Pseudouridine synthase</fullName>
        <ecNumber evidence="5">5.4.99.-</ecNumber>
    </recommendedName>
</protein>
<name>A0A5D0MIA9_9BACT</name>
<dbReference type="InterPro" id="IPR042092">
    <property type="entry name" value="PsdUridine_s_RsuA/RluB/E/F_cat"/>
</dbReference>
<dbReference type="Gene3D" id="3.30.70.1560">
    <property type="entry name" value="Alpha-L RNA-binding motif"/>
    <property type="match status" value="1"/>
</dbReference>